<feature type="transmembrane region" description="Helical" evidence="2">
    <location>
        <begin position="326"/>
        <end position="344"/>
    </location>
</feature>
<dbReference type="GO" id="GO:0009190">
    <property type="term" value="P:cyclic nucleotide biosynthetic process"/>
    <property type="evidence" value="ECO:0007669"/>
    <property type="project" value="InterPro"/>
</dbReference>
<keyword evidence="5" id="KW-1185">Reference proteome</keyword>
<dbReference type="PANTHER" id="PTHR43081:SF1">
    <property type="entry name" value="ADENYLATE CYCLASE, TERMINAL-DIFFERENTIATION SPECIFIC"/>
    <property type="match status" value="1"/>
</dbReference>
<sequence>MWTKLRQVLWQWRSLLIITPSVTGLIILLRFSGLLQFLEWATFDQYMRLRPQESRDDRIAIVGIDETDLHELIGQDYVPDQLLAQLLVKLQARKPRVIGLDIYRDLPVDPGHTDLAKVYQSYQNIIGIQQVTGAGVPPSPLLKVKGQIGANGLLIDPDAKVRRGFLSISDRQGKQIWSFGMMLALRYLQPEGIQPPEIDAPIYRLGKTTFPAFAANDGGYVGADARRYQILLNYRGPKQSFESVSMSDVLLNRLPPNWGRDRIILIGNVGEIFEDFVFSPFNSGFPLGLEHTPRVEIHANQISQILSSVLDQRPLIKTWAKPLECLWILFWSGLGATLIWQLRYTGGMSKVSLPKVFAPAIAAGGLVGFSYSAFLAGWWIPVIPPLLALAGSAIAVTAYFARMAGSIRKTFGRYLTDTVVANLLENPQGLKLGGERRNITILTSDIRGFTAISERLPAEEVIKIINLYLGYMADVITQYQGTIDEFMGDGILVLFGAPTHREDDATRAIACAVGMQLAMQAVNETMKQQGLPNLEMGIGINTGEVVVGNIGSEKRSKYGIVGDQVNLTYRIESYSIGGQILISESTFKAVETILKIDGQKQVQPKGVQQPITIYEISGIGGKYNLYLPQEEEIFLNLPEAISLQYTALDGKHLDGTIMQGKLSKLSLKGAEIYLIQDEISTVLTPLTNIKLNLQMPNTEVFSDDIYAKVLEQSTDNSFCIRFTNKPPEVEKQLSIIYQNLHKQL</sequence>
<reference evidence="4 5" key="1">
    <citation type="submission" date="2017-06" db="EMBL/GenBank/DDBJ databases">
        <title>Genome sequencing of cyanobaciteial culture collection at National Institute for Environmental Studies (NIES).</title>
        <authorList>
            <person name="Hirose Y."/>
            <person name="Shimura Y."/>
            <person name="Fujisawa T."/>
            <person name="Nakamura Y."/>
            <person name="Kawachi M."/>
        </authorList>
    </citation>
    <scope>NUCLEOTIDE SEQUENCE [LARGE SCALE GENOMIC DNA]</scope>
    <source>
        <strain evidence="4 5">NIES-37</strain>
    </source>
</reference>
<dbReference type="Gene3D" id="3.30.70.1230">
    <property type="entry name" value="Nucleotide cyclase"/>
    <property type="match status" value="1"/>
</dbReference>
<comment type="similarity">
    <text evidence="1">Belongs to the adenylyl cyclase class-3 family.</text>
</comment>
<dbReference type="SMART" id="SM00044">
    <property type="entry name" value="CYCc"/>
    <property type="match status" value="1"/>
</dbReference>
<evidence type="ECO:0000313" key="4">
    <source>
        <dbReference type="EMBL" id="BAY99711.1"/>
    </source>
</evidence>
<dbReference type="Pfam" id="PF05226">
    <property type="entry name" value="CHASE2"/>
    <property type="match status" value="1"/>
</dbReference>
<protein>
    <submittedName>
        <fullName evidence="4">Adenylate cyclase</fullName>
    </submittedName>
</protein>
<dbReference type="SMART" id="SM01080">
    <property type="entry name" value="CHASE2"/>
    <property type="match status" value="1"/>
</dbReference>
<dbReference type="KEGG" id="ttq:NIES37_36940"/>
<dbReference type="GO" id="GO:0004016">
    <property type="term" value="F:adenylate cyclase activity"/>
    <property type="evidence" value="ECO:0007669"/>
    <property type="project" value="UniProtKB-ARBA"/>
</dbReference>
<organism evidence="4 5">
    <name type="scientific">Tolypothrix tenuis PCC 7101</name>
    <dbReference type="NCBI Taxonomy" id="231146"/>
    <lineage>
        <taxon>Bacteria</taxon>
        <taxon>Bacillati</taxon>
        <taxon>Cyanobacteriota</taxon>
        <taxon>Cyanophyceae</taxon>
        <taxon>Nostocales</taxon>
        <taxon>Tolypothrichaceae</taxon>
        <taxon>Tolypothrix</taxon>
    </lineage>
</organism>
<evidence type="ECO:0000256" key="2">
    <source>
        <dbReference type="SAM" id="Phobius"/>
    </source>
</evidence>
<keyword evidence="2" id="KW-0812">Transmembrane</keyword>
<dbReference type="EMBL" id="AP018248">
    <property type="protein sequence ID" value="BAY99711.1"/>
    <property type="molecule type" value="Genomic_DNA"/>
</dbReference>
<dbReference type="InterPro" id="IPR029787">
    <property type="entry name" value="Nucleotide_cyclase"/>
</dbReference>
<dbReference type="InterPro" id="IPR007890">
    <property type="entry name" value="CHASE2"/>
</dbReference>
<feature type="transmembrane region" description="Helical" evidence="2">
    <location>
        <begin position="386"/>
        <end position="405"/>
    </location>
</feature>
<accession>A0A1Z4N258</accession>
<dbReference type="InterPro" id="IPR001054">
    <property type="entry name" value="A/G_cyclase"/>
</dbReference>
<dbReference type="PROSITE" id="PS50125">
    <property type="entry name" value="GUANYLATE_CYCLASE_2"/>
    <property type="match status" value="1"/>
</dbReference>
<keyword evidence="2" id="KW-1133">Transmembrane helix</keyword>
<evidence type="ECO:0000313" key="5">
    <source>
        <dbReference type="Proteomes" id="UP000218785"/>
    </source>
</evidence>
<dbReference type="GO" id="GO:0035556">
    <property type="term" value="P:intracellular signal transduction"/>
    <property type="evidence" value="ECO:0007669"/>
    <property type="project" value="InterPro"/>
</dbReference>
<feature type="domain" description="Guanylate cyclase" evidence="3">
    <location>
        <begin position="440"/>
        <end position="572"/>
    </location>
</feature>
<gene>
    <name evidence="4" type="primary">cyaA_2</name>
    <name evidence="4" type="ORF">NIES37_36940</name>
</gene>
<proteinExistence type="inferred from homology"/>
<evidence type="ECO:0000259" key="3">
    <source>
        <dbReference type="PROSITE" id="PS50125"/>
    </source>
</evidence>
<feature type="transmembrane region" description="Helical" evidence="2">
    <location>
        <begin position="12"/>
        <end position="38"/>
    </location>
</feature>
<dbReference type="CDD" id="cd07302">
    <property type="entry name" value="CHD"/>
    <property type="match status" value="1"/>
</dbReference>
<dbReference type="SUPFAM" id="SSF55073">
    <property type="entry name" value="Nucleotide cyclase"/>
    <property type="match status" value="1"/>
</dbReference>
<dbReference type="InterPro" id="IPR050697">
    <property type="entry name" value="Adenylyl/Guanylyl_Cyclase_3/4"/>
</dbReference>
<dbReference type="RefSeq" id="WP_096578036.1">
    <property type="nucleotide sequence ID" value="NZ_CAWNJS010000001.1"/>
</dbReference>
<evidence type="ECO:0000256" key="1">
    <source>
        <dbReference type="ARBA" id="ARBA00005381"/>
    </source>
</evidence>
<dbReference type="PANTHER" id="PTHR43081">
    <property type="entry name" value="ADENYLATE CYCLASE, TERMINAL-DIFFERENTIATION SPECIFIC-RELATED"/>
    <property type="match status" value="1"/>
</dbReference>
<dbReference type="Proteomes" id="UP000218785">
    <property type="component" value="Chromosome"/>
</dbReference>
<dbReference type="Pfam" id="PF00211">
    <property type="entry name" value="Guanylate_cyc"/>
    <property type="match status" value="1"/>
</dbReference>
<dbReference type="AlphaFoldDB" id="A0A1Z4N258"/>
<keyword evidence="2" id="KW-0472">Membrane</keyword>
<name>A0A1Z4N258_9CYAN</name>
<feature type="transmembrane region" description="Helical" evidence="2">
    <location>
        <begin position="356"/>
        <end position="380"/>
    </location>
</feature>